<accession>A0ABN9Y6K2</accession>
<evidence type="ECO:0000313" key="3">
    <source>
        <dbReference type="Proteomes" id="UP001189429"/>
    </source>
</evidence>
<gene>
    <name evidence="2" type="ORF">PCOR1329_LOCUS82951</name>
</gene>
<feature type="non-terminal residue" evidence="2">
    <location>
        <position position="1"/>
    </location>
</feature>
<reference evidence="2" key="1">
    <citation type="submission" date="2023-10" db="EMBL/GenBank/DDBJ databases">
        <authorList>
            <person name="Chen Y."/>
            <person name="Shah S."/>
            <person name="Dougan E. K."/>
            <person name="Thang M."/>
            <person name="Chan C."/>
        </authorList>
    </citation>
    <scope>NUCLEOTIDE SEQUENCE [LARGE SCALE GENOMIC DNA]</scope>
</reference>
<feature type="compositionally biased region" description="Low complexity" evidence="1">
    <location>
        <begin position="11"/>
        <end position="33"/>
    </location>
</feature>
<feature type="region of interest" description="Disordered" evidence="1">
    <location>
        <begin position="1"/>
        <end position="33"/>
    </location>
</feature>
<evidence type="ECO:0000256" key="1">
    <source>
        <dbReference type="SAM" id="MobiDB-lite"/>
    </source>
</evidence>
<keyword evidence="3" id="KW-1185">Reference proteome</keyword>
<comment type="caution">
    <text evidence="2">The sequence shown here is derived from an EMBL/GenBank/DDBJ whole genome shotgun (WGS) entry which is preliminary data.</text>
</comment>
<protein>
    <submittedName>
        <fullName evidence="2">Uncharacterized protein</fullName>
    </submittedName>
</protein>
<sequence>ALGRWLKSSGKPTSTAATPAPKTPKKNVVPTPAETKKTAVATPVKGSFVPKRVKASAKEDRLLEIAMGFDP</sequence>
<evidence type="ECO:0000313" key="2">
    <source>
        <dbReference type="EMBL" id="CAK0908208.1"/>
    </source>
</evidence>
<name>A0ABN9Y6K2_9DINO</name>
<organism evidence="2 3">
    <name type="scientific">Prorocentrum cordatum</name>
    <dbReference type="NCBI Taxonomy" id="2364126"/>
    <lineage>
        <taxon>Eukaryota</taxon>
        <taxon>Sar</taxon>
        <taxon>Alveolata</taxon>
        <taxon>Dinophyceae</taxon>
        <taxon>Prorocentrales</taxon>
        <taxon>Prorocentraceae</taxon>
        <taxon>Prorocentrum</taxon>
    </lineage>
</organism>
<proteinExistence type="predicted"/>
<dbReference type="EMBL" id="CAUYUJ010021973">
    <property type="protein sequence ID" value="CAK0908208.1"/>
    <property type="molecule type" value="Genomic_DNA"/>
</dbReference>
<feature type="non-terminal residue" evidence="2">
    <location>
        <position position="71"/>
    </location>
</feature>
<dbReference type="Proteomes" id="UP001189429">
    <property type="component" value="Unassembled WGS sequence"/>
</dbReference>